<organism evidence="1 2">
    <name type="scientific">Ammonifex degensii (strain DSM 10501 / KC4)</name>
    <dbReference type="NCBI Taxonomy" id="429009"/>
    <lineage>
        <taxon>Bacteria</taxon>
        <taxon>Bacillati</taxon>
        <taxon>Bacillota</taxon>
        <taxon>Clostridia</taxon>
        <taxon>Thermoanaerobacterales</taxon>
        <taxon>Thermoanaerobacteraceae</taxon>
        <taxon>Ammonifex</taxon>
    </lineage>
</organism>
<dbReference type="STRING" id="429009.Adeg_0675"/>
<gene>
    <name evidence="1" type="ordered locus">Adeg_0675</name>
</gene>
<sequence length="105" mass="12111">MVTREEGVFVPLPDLRECPVEGTWERLEWWYDRVLEAAGVRKDAVREIDSSLVRVHPEDAKELWWFASEGEDPRKAGAVLLFKAPSSWGTRRGYVELLPGWVKEA</sequence>
<reference evidence="1 2" key="1">
    <citation type="submission" date="2009-10" db="EMBL/GenBank/DDBJ databases">
        <title>Complete sequence of chromosome of Ammonifex degensii KC4.</title>
        <authorList>
            <consortium name="US DOE Joint Genome Institute"/>
            <person name="Kerfeld C."/>
            <person name="Goodner B."/>
            <person name="Huber H."/>
            <person name="Stetter K."/>
            <person name="Lucas S."/>
            <person name="Copeland A."/>
            <person name="Lapidus A."/>
            <person name="Glavina del Rio T."/>
            <person name="Dalin E."/>
            <person name="Tice H."/>
            <person name="Bruce D."/>
            <person name="Goodwin L."/>
            <person name="Pitluck S."/>
            <person name="Saunders E."/>
            <person name="Brettin T."/>
            <person name="Detter J.C."/>
            <person name="Han C."/>
            <person name="Larimer F."/>
            <person name="Land M."/>
            <person name="Hauser L."/>
            <person name="Kyrpides N."/>
            <person name="Ovchinnikova G."/>
            <person name="Richardson P."/>
        </authorList>
    </citation>
    <scope>NUCLEOTIDE SEQUENCE [LARGE SCALE GENOMIC DNA]</scope>
    <source>
        <strain evidence="2">DSM 10501 / KC4</strain>
    </source>
</reference>
<dbReference type="AlphaFoldDB" id="C9RC45"/>
<dbReference type="KEGG" id="adg:Adeg_0675"/>
<proteinExistence type="predicted"/>
<dbReference type="EMBL" id="CP001785">
    <property type="protein sequence ID" value="ACX51822.1"/>
    <property type="molecule type" value="Genomic_DNA"/>
</dbReference>
<dbReference type="Proteomes" id="UP000002620">
    <property type="component" value="Chromosome"/>
</dbReference>
<dbReference type="HOGENOM" id="CLU_2230810_0_0_9"/>
<accession>C9RC45</accession>
<protein>
    <submittedName>
        <fullName evidence="1">Uncharacterized protein</fullName>
    </submittedName>
</protein>
<keyword evidence="2" id="KW-1185">Reference proteome</keyword>
<evidence type="ECO:0000313" key="2">
    <source>
        <dbReference type="Proteomes" id="UP000002620"/>
    </source>
</evidence>
<name>C9RC45_AMMDK</name>
<evidence type="ECO:0000313" key="1">
    <source>
        <dbReference type="EMBL" id="ACX51822.1"/>
    </source>
</evidence>